<evidence type="ECO:0000313" key="5">
    <source>
        <dbReference type="EMBL" id="GEM90573.1"/>
    </source>
</evidence>
<sequence length="191" mass="21150">MIRGYAKRIPEWKGKPKAFRLDLLTNVSHTGAMALRNKNRLDRVDLAILTELQADARISISELARRVGRSAPAVAERVRKLEEAGVIEGYRAQINPAALGFSVIALIELTTTPAHYDEVNRYAARTPEVQECHFVTGGASFIVRVVARSIDNLRRIIEELSVYGSTRTSVALASPIIKTRFDLEALARPDA</sequence>
<protein>
    <recommendedName>
        <fullName evidence="4">HTH asnC-type domain-containing protein</fullName>
    </recommendedName>
</protein>
<keyword evidence="2" id="KW-0238">DNA-binding</keyword>
<evidence type="ECO:0000313" key="6">
    <source>
        <dbReference type="Proteomes" id="UP000321827"/>
    </source>
</evidence>
<dbReference type="AlphaFoldDB" id="A0A511RLN8"/>
<proteinExistence type="predicted"/>
<keyword evidence="3" id="KW-0804">Transcription</keyword>
<feature type="domain" description="HTH asnC-type" evidence="4">
    <location>
        <begin position="41"/>
        <end position="102"/>
    </location>
</feature>
<dbReference type="EMBL" id="BJXN01000016">
    <property type="protein sequence ID" value="GEM90573.1"/>
    <property type="molecule type" value="Genomic_DNA"/>
</dbReference>
<keyword evidence="1" id="KW-0805">Transcription regulation</keyword>
<evidence type="ECO:0000256" key="1">
    <source>
        <dbReference type="ARBA" id="ARBA00023015"/>
    </source>
</evidence>
<dbReference type="FunFam" id="1.10.10.10:FF:000186">
    <property type="entry name" value="AsnC family transcriptional regulator"/>
    <property type="match status" value="1"/>
</dbReference>
<gene>
    <name evidence="5" type="ORF">ODE01S_20070</name>
</gene>
<dbReference type="GO" id="GO:0043565">
    <property type="term" value="F:sequence-specific DNA binding"/>
    <property type="evidence" value="ECO:0007669"/>
    <property type="project" value="InterPro"/>
</dbReference>
<reference evidence="5 6" key="1">
    <citation type="submission" date="2019-07" db="EMBL/GenBank/DDBJ databases">
        <title>Whole genome shotgun sequence of Oceanithermus desulfurans NBRC 100063.</title>
        <authorList>
            <person name="Hosoyama A."/>
            <person name="Uohara A."/>
            <person name="Ohji S."/>
            <person name="Ichikawa N."/>
        </authorList>
    </citation>
    <scope>NUCLEOTIDE SEQUENCE [LARGE SCALE GENOMIC DNA]</scope>
    <source>
        <strain evidence="5 6">NBRC 100063</strain>
    </source>
</reference>
<dbReference type="SUPFAM" id="SSF46785">
    <property type="entry name" value="Winged helix' DNA-binding domain"/>
    <property type="match status" value="1"/>
</dbReference>
<dbReference type="PANTHER" id="PTHR30154">
    <property type="entry name" value="LEUCINE-RESPONSIVE REGULATORY PROTEIN"/>
    <property type="match status" value="1"/>
</dbReference>
<dbReference type="InterPro" id="IPR036390">
    <property type="entry name" value="WH_DNA-bd_sf"/>
</dbReference>
<dbReference type="InterPro" id="IPR011991">
    <property type="entry name" value="ArsR-like_HTH"/>
</dbReference>
<dbReference type="SUPFAM" id="SSF54909">
    <property type="entry name" value="Dimeric alpha+beta barrel"/>
    <property type="match status" value="1"/>
</dbReference>
<dbReference type="InterPro" id="IPR000485">
    <property type="entry name" value="AsnC-type_HTH_dom"/>
</dbReference>
<dbReference type="Pfam" id="PF13412">
    <property type="entry name" value="HTH_24"/>
    <property type="match status" value="1"/>
</dbReference>
<evidence type="ECO:0000259" key="4">
    <source>
        <dbReference type="PROSITE" id="PS50956"/>
    </source>
</evidence>
<dbReference type="CDD" id="cd00090">
    <property type="entry name" value="HTH_ARSR"/>
    <property type="match status" value="1"/>
</dbReference>
<dbReference type="PRINTS" id="PR00033">
    <property type="entry name" value="HTHASNC"/>
</dbReference>
<accession>A0A511RLN8</accession>
<dbReference type="InterPro" id="IPR011008">
    <property type="entry name" value="Dimeric_a/b-barrel"/>
</dbReference>
<dbReference type="Gene3D" id="3.30.70.920">
    <property type="match status" value="1"/>
</dbReference>
<name>A0A511RLN8_9DEIN</name>
<dbReference type="Pfam" id="PF01037">
    <property type="entry name" value="AsnC_trans_reg"/>
    <property type="match status" value="1"/>
</dbReference>
<dbReference type="GO" id="GO:0043200">
    <property type="term" value="P:response to amino acid"/>
    <property type="evidence" value="ECO:0007669"/>
    <property type="project" value="TreeGrafter"/>
</dbReference>
<dbReference type="Gene3D" id="1.10.10.10">
    <property type="entry name" value="Winged helix-like DNA-binding domain superfamily/Winged helix DNA-binding domain"/>
    <property type="match status" value="1"/>
</dbReference>
<dbReference type="GO" id="GO:0005829">
    <property type="term" value="C:cytosol"/>
    <property type="evidence" value="ECO:0007669"/>
    <property type="project" value="TreeGrafter"/>
</dbReference>
<evidence type="ECO:0000256" key="2">
    <source>
        <dbReference type="ARBA" id="ARBA00023125"/>
    </source>
</evidence>
<dbReference type="InterPro" id="IPR019887">
    <property type="entry name" value="Tscrpt_reg_AsnC/Lrp_C"/>
</dbReference>
<dbReference type="SMART" id="SM00344">
    <property type="entry name" value="HTH_ASNC"/>
    <property type="match status" value="1"/>
</dbReference>
<dbReference type="InterPro" id="IPR019888">
    <property type="entry name" value="Tscrpt_reg_AsnC-like"/>
</dbReference>
<dbReference type="PROSITE" id="PS50956">
    <property type="entry name" value="HTH_ASNC_2"/>
    <property type="match status" value="1"/>
</dbReference>
<comment type="caution">
    <text evidence="5">The sequence shown here is derived from an EMBL/GenBank/DDBJ whole genome shotgun (WGS) entry which is preliminary data.</text>
</comment>
<evidence type="ECO:0000256" key="3">
    <source>
        <dbReference type="ARBA" id="ARBA00023163"/>
    </source>
</evidence>
<dbReference type="InterPro" id="IPR036388">
    <property type="entry name" value="WH-like_DNA-bd_sf"/>
</dbReference>
<dbReference type="PANTHER" id="PTHR30154:SF53">
    <property type="entry name" value="HTH-TYPE TRANSCRIPTIONAL REGULATOR LRPC"/>
    <property type="match status" value="1"/>
</dbReference>
<organism evidence="5 6">
    <name type="scientific">Oceanithermus desulfurans NBRC 100063</name>
    <dbReference type="NCBI Taxonomy" id="1227550"/>
    <lineage>
        <taxon>Bacteria</taxon>
        <taxon>Thermotogati</taxon>
        <taxon>Deinococcota</taxon>
        <taxon>Deinococci</taxon>
        <taxon>Thermales</taxon>
        <taxon>Thermaceae</taxon>
        <taxon>Oceanithermus</taxon>
    </lineage>
</organism>
<dbReference type="Proteomes" id="UP000321827">
    <property type="component" value="Unassembled WGS sequence"/>
</dbReference>